<proteinExistence type="predicted"/>
<keyword evidence="1" id="KW-0472">Membrane</keyword>
<dbReference type="Proteomes" id="UP001221413">
    <property type="component" value="Unassembled WGS sequence"/>
</dbReference>
<accession>A0AAD6NM35</accession>
<name>A0AAD6NM35_DREDA</name>
<evidence type="ECO:0000313" key="3">
    <source>
        <dbReference type="Proteomes" id="UP001221413"/>
    </source>
</evidence>
<protein>
    <submittedName>
        <fullName evidence="2">Uncharacterized protein</fullName>
    </submittedName>
</protein>
<comment type="caution">
    <text evidence="2">The sequence shown here is derived from an EMBL/GenBank/DDBJ whole genome shotgun (WGS) entry which is preliminary data.</text>
</comment>
<gene>
    <name evidence="2" type="ORF">Dda_2572</name>
</gene>
<keyword evidence="1" id="KW-0812">Transmembrane</keyword>
<dbReference type="EMBL" id="JAQGDS010000003">
    <property type="protein sequence ID" value="KAJ6261773.1"/>
    <property type="molecule type" value="Genomic_DNA"/>
</dbReference>
<dbReference type="AlphaFoldDB" id="A0AAD6NM35"/>
<sequence>MAQNSEKTPLLAPSRSQEQICSLQNTPDRLQPQQNITVRFLYETSRPPFWQFFGPKDSQWEDEEFRRWYDAECLEPFDPISMPVPRDIGDISDREYIEDIRCRYPGMTTRHHEEARIVSLYQEEGSTTESTYSCSPRRIRKNGLNIHQRALRGELKELRFYFRVSRPTQLGISRALIFVFVAIGELIYEALGGKHKSGSS</sequence>
<keyword evidence="1" id="KW-1133">Transmembrane helix</keyword>
<evidence type="ECO:0000256" key="1">
    <source>
        <dbReference type="SAM" id="Phobius"/>
    </source>
</evidence>
<organism evidence="2 3">
    <name type="scientific">Drechslerella dactyloides</name>
    <name type="common">Nematode-trapping fungus</name>
    <name type="synonym">Arthrobotrys dactyloides</name>
    <dbReference type="NCBI Taxonomy" id="74499"/>
    <lineage>
        <taxon>Eukaryota</taxon>
        <taxon>Fungi</taxon>
        <taxon>Dikarya</taxon>
        <taxon>Ascomycota</taxon>
        <taxon>Pezizomycotina</taxon>
        <taxon>Orbiliomycetes</taxon>
        <taxon>Orbiliales</taxon>
        <taxon>Orbiliaceae</taxon>
        <taxon>Drechslerella</taxon>
    </lineage>
</organism>
<keyword evidence="3" id="KW-1185">Reference proteome</keyword>
<reference evidence="2" key="1">
    <citation type="submission" date="2023-01" db="EMBL/GenBank/DDBJ databases">
        <title>The chitinases involved in constricting ring structure development in the nematode-trapping fungus Drechslerella dactyloides.</title>
        <authorList>
            <person name="Wang R."/>
            <person name="Zhang L."/>
            <person name="Tang P."/>
            <person name="Li S."/>
            <person name="Liang L."/>
        </authorList>
    </citation>
    <scope>NUCLEOTIDE SEQUENCE</scope>
    <source>
        <strain evidence="2">YMF1.00031</strain>
    </source>
</reference>
<feature type="transmembrane region" description="Helical" evidence="1">
    <location>
        <begin position="172"/>
        <end position="191"/>
    </location>
</feature>
<evidence type="ECO:0000313" key="2">
    <source>
        <dbReference type="EMBL" id="KAJ6261773.1"/>
    </source>
</evidence>